<name>A0A0D0NN85_9RHOB</name>
<feature type="domain" description="SCP" evidence="2">
    <location>
        <begin position="42"/>
        <end position="153"/>
    </location>
</feature>
<dbReference type="SUPFAM" id="SSF55797">
    <property type="entry name" value="PR-1-like"/>
    <property type="match status" value="1"/>
</dbReference>
<dbReference type="Proteomes" id="UP000035100">
    <property type="component" value="Unassembled WGS sequence"/>
</dbReference>
<evidence type="ECO:0000256" key="1">
    <source>
        <dbReference type="SAM" id="SignalP"/>
    </source>
</evidence>
<dbReference type="EMBL" id="AONG01000009">
    <property type="protein sequence ID" value="KIQ69690.1"/>
    <property type="molecule type" value="Genomic_DNA"/>
</dbReference>
<accession>A0A0D0NN85</accession>
<keyword evidence="1" id="KW-0732">Signal</keyword>
<dbReference type="Gene3D" id="3.40.33.10">
    <property type="entry name" value="CAP"/>
    <property type="match status" value="1"/>
</dbReference>
<dbReference type="OrthoDB" id="9811255at2"/>
<dbReference type="CDD" id="cd05379">
    <property type="entry name" value="CAP_bacterial"/>
    <property type="match status" value="1"/>
</dbReference>
<evidence type="ECO:0000313" key="4">
    <source>
        <dbReference type="Proteomes" id="UP000035100"/>
    </source>
</evidence>
<organism evidence="3 4">
    <name type="scientific">Wenxinia marina DSM 24838</name>
    <dbReference type="NCBI Taxonomy" id="1123501"/>
    <lineage>
        <taxon>Bacteria</taxon>
        <taxon>Pseudomonadati</taxon>
        <taxon>Pseudomonadota</taxon>
        <taxon>Alphaproteobacteria</taxon>
        <taxon>Rhodobacterales</taxon>
        <taxon>Roseobacteraceae</taxon>
        <taxon>Wenxinia</taxon>
    </lineage>
</organism>
<evidence type="ECO:0000313" key="3">
    <source>
        <dbReference type="EMBL" id="KIQ69690.1"/>
    </source>
</evidence>
<evidence type="ECO:0000259" key="2">
    <source>
        <dbReference type="Pfam" id="PF00188"/>
    </source>
</evidence>
<protein>
    <submittedName>
        <fullName evidence="3">Cysteine-rich secretory protein family</fullName>
    </submittedName>
</protein>
<dbReference type="RefSeq" id="WP_156169320.1">
    <property type="nucleotide sequence ID" value="NZ_KB902316.1"/>
</dbReference>
<dbReference type="AlphaFoldDB" id="A0A0D0NN85"/>
<dbReference type="InterPro" id="IPR035940">
    <property type="entry name" value="CAP_sf"/>
</dbReference>
<dbReference type="PANTHER" id="PTHR31157:SF1">
    <property type="entry name" value="SCP DOMAIN-CONTAINING PROTEIN"/>
    <property type="match status" value="1"/>
</dbReference>
<sequence>MMRRVVLAVGLLIGAAGAAHAQACALPASANDIAGQLGQLSNVARQRSGVPALSHDQRLSRAAQMLACDIAATGNVGHRTRAGQNSADRVASAGYRACLVAENLAWGYPQPGQIVNGWLSSSGHSRNMLHPRARQFGVGLAQGAQGPVWVMIYANPC</sequence>
<dbReference type="eggNOG" id="COG2340">
    <property type="taxonomic scope" value="Bacteria"/>
</dbReference>
<dbReference type="InterPro" id="IPR014044">
    <property type="entry name" value="CAP_dom"/>
</dbReference>
<reference evidence="3 4" key="1">
    <citation type="submission" date="2013-01" db="EMBL/GenBank/DDBJ databases">
        <authorList>
            <person name="Fiebig A."/>
            <person name="Goeker M."/>
            <person name="Klenk H.-P.P."/>
        </authorList>
    </citation>
    <scope>NUCLEOTIDE SEQUENCE [LARGE SCALE GENOMIC DNA]</scope>
    <source>
        <strain evidence="3 4">DSM 24838</strain>
    </source>
</reference>
<dbReference type="STRING" id="1123501.Wenmar_02054"/>
<feature type="signal peptide" evidence="1">
    <location>
        <begin position="1"/>
        <end position="21"/>
    </location>
</feature>
<dbReference type="Pfam" id="PF00188">
    <property type="entry name" value="CAP"/>
    <property type="match status" value="1"/>
</dbReference>
<proteinExistence type="predicted"/>
<comment type="caution">
    <text evidence="3">The sequence shown here is derived from an EMBL/GenBank/DDBJ whole genome shotgun (WGS) entry which is preliminary data.</text>
</comment>
<keyword evidence="4" id="KW-1185">Reference proteome</keyword>
<feature type="chain" id="PRO_5002217643" evidence="1">
    <location>
        <begin position="22"/>
        <end position="157"/>
    </location>
</feature>
<gene>
    <name evidence="3" type="ORF">Wenmar_02054</name>
</gene>
<dbReference type="PANTHER" id="PTHR31157">
    <property type="entry name" value="SCP DOMAIN-CONTAINING PROTEIN"/>
    <property type="match status" value="1"/>
</dbReference>